<dbReference type="EMBL" id="OX596092">
    <property type="protein sequence ID" value="CAI9713174.1"/>
    <property type="molecule type" value="Genomic_DNA"/>
</dbReference>
<gene>
    <name evidence="1" type="ORF">MRATA1EN3_LOCUS24387</name>
</gene>
<protein>
    <submittedName>
        <fullName evidence="1">Uncharacterized protein</fullName>
    </submittedName>
</protein>
<evidence type="ECO:0000313" key="1">
    <source>
        <dbReference type="EMBL" id="CAI9713174.1"/>
    </source>
</evidence>
<dbReference type="Proteomes" id="UP001162501">
    <property type="component" value="Chromosome 8"/>
</dbReference>
<organism evidence="1 2">
    <name type="scientific">Rangifer tarandus platyrhynchus</name>
    <name type="common">Svalbard reindeer</name>
    <dbReference type="NCBI Taxonomy" id="3082113"/>
    <lineage>
        <taxon>Eukaryota</taxon>
        <taxon>Metazoa</taxon>
        <taxon>Chordata</taxon>
        <taxon>Craniata</taxon>
        <taxon>Vertebrata</taxon>
        <taxon>Euteleostomi</taxon>
        <taxon>Mammalia</taxon>
        <taxon>Eutheria</taxon>
        <taxon>Laurasiatheria</taxon>
        <taxon>Artiodactyla</taxon>
        <taxon>Ruminantia</taxon>
        <taxon>Pecora</taxon>
        <taxon>Cervidae</taxon>
        <taxon>Odocoileinae</taxon>
        <taxon>Rangifer</taxon>
    </lineage>
</organism>
<proteinExistence type="predicted"/>
<name>A0ACB0FLU3_RANTA</name>
<evidence type="ECO:0000313" key="2">
    <source>
        <dbReference type="Proteomes" id="UP001162501"/>
    </source>
</evidence>
<sequence length="232" mass="25191">MELQWQSPEPGKKWEQEEDQEKAGPEDQDGLHIKKRPQSQAIPRRCPGGSLRWEKSLLHLPEILTNACGPGGRGAEGRGDIIRAAPPPAATFPQAPRSIHDIIGLISTPFIPGIPAVGRSPSPAPGPTERASRCSGQGERSESRGARRWVCLTYSLPQGPARGLQRWRRRPGSLARPEARPAGREARARLRSAPLPLPARAPPTRCCGKRRSALQPRPPSSPIPGLRRGPVP</sequence>
<reference evidence="1" key="1">
    <citation type="submission" date="2023-05" db="EMBL/GenBank/DDBJ databases">
        <authorList>
            <consortium name="ELIXIR-Norway"/>
        </authorList>
    </citation>
    <scope>NUCLEOTIDE SEQUENCE</scope>
</reference>
<accession>A0ACB0FLU3</accession>